<accession>A0A8R7PDH4</accession>
<dbReference type="EnsemblPlants" id="TuG1812G0200002531.01.T01">
    <property type="protein sequence ID" value="TuG1812G0200002531.01.T01.cds468008"/>
    <property type="gene ID" value="TuG1812G0200002531.01"/>
</dbReference>
<evidence type="ECO:0000313" key="2">
    <source>
        <dbReference type="Proteomes" id="UP000015106"/>
    </source>
</evidence>
<proteinExistence type="predicted"/>
<keyword evidence="2" id="KW-1185">Reference proteome</keyword>
<reference evidence="1" key="2">
    <citation type="submission" date="2018-03" db="EMBL/GenBank/DDBJ databases">
        <title>The Triticum urartu genome reveals the dynamic nature of wheat genome evolution.</title>
        <authorList>
            <person name="Ling H."/>
            <person name="Ma B."/>
            <person name="Shi X."/>
            <person name="Liu H."/>
            <person name="Dong L."/>
            <person name="Sun H."/>
            <person name="Cao Y."/>
            <person name="Gao Q."/>
            <person name="Zheng S."/>
            <person name="Li Y."/>
            <person name="Yu Y."/>
            <person name="Du H."/>
            <person name="Qi M."/>
            <person name="Li Y."/>
            <person name="Yu H."/>
            <person name="Cui Y."/>
            <person name="Wang N."/>
            <person name="Chen C."/>
            <person name="Wu H."/>
            <person name="Zhao Y."/>
            <person name="Zhang J."/>
            <person name="Li Y."/>
            <person name="Zhou W."/>
            <person name="Zhang B."/>
            <person name="Hu W."/>
            <person name="Eijk M."/>
            <person name="Tang J."/>
            <person name="Witsenboer H."/>
            <person name="Zhao S."/>
            <person name="Li Z."/>
            <person name="Zhang A."/>
            <person name="Wang D."/>
            <person name="Liang C."/>
        </authorList>
    </citation>
    <scope>NUCLEOTIDE SEQUENCE [LARGE SCALE GENOMIC DNA]</scope>
    <source>
        <strain evidence="1">cv. G1812</strain>
    </source>
</reference>
<evidence type="ECO:0000313" key="1">
    <source>
        <dbReference type="EnsemblPlants" id="TuG1812G0200002531.01.T01.cds468008"/>
    </source>
</evidence>
<reference evidence="2" key="1">
    <citation type="journal article" date="2013" name="Nature">
        <title>Draft genome of the wheat A-genome progenitor Triticum urartu.</title>
        <authorList>
            <person name="Ling H.Q."/>
            <person name="Zhao S."/>
            <person name="Liu D."/>
            <person name="Wang J."/>
            <person name="Sun H."/>
            <person name="Zhang C."/>
            <person name="Fan H."/>
            <person name="Li D."/>
            <person name="Dong L."/>
            <person name="Tao Y."/>
            <person name="Gao C."/>
            <person name="Wu H."/>
            <person name="Li Y."/>
            <person name="Cui Y."/>
            <person name="Guo X."/>
            <person name="Zheng S."/>
            <person name="Wang B."/>
            <person name="Yu K."/>
            <person name="Liang Q."/>
            <person name="Yang W."/>
            <person name="Lou X."/>
            <person name="Chen J."/>
            <person name="Feng M."/>
            <person name="Jian J."/>
            <person name="Zhang X."/>
            <person name="Luo G."/>
            <person name="Jiang Y."/>
            <person name="Liu J."/>
            <person name="Wang Z."/>
            <person name="Sha Y."/>
            <person name="Zhang B."/>
            <person name="Wu H."/>
            <person name="Tang D."/>
            <person name="Shen Q."/>
            <person name="Xue P."/>
            <person name="Zou S."/>
            <person name="Wang X."/>
            <person name="Liu X."/>
            <person name="Wang F."/>
            <person name="Yang Y."/>
            <person name="An X."/>
            <person name="Dong Z."/>
            <person name="Zhang K."/>
            <person name="Zhang X."/>
            <person name="Luo M.C."/>
            <person name="Dvorak J."/>
            <person name="Tong Y."/>
            <person name="Wang J."/>
            <person name="Yang H."/>
            <person name="Li Z."/>
            <person name="Wang D."/>
            <person name="Zhang A."/>
            <person name="Wang J."/>
        </authorList>
    </citation>
    <scope>NUCLEOTIDE SEQUENCE</scope>
    <source>
        <strain evidence="2">cv. G1812</strain>
    </source>
</reference>
<dbReference type="Proteomes" id="UP000015106">
    <property type="component" value="Chromosome 2"/>
</dbReference>
<organism evidence="1 2">
    <name type="scientific">Triticum urartu</name>
    <name type="common">Red wild einkorn</name>
    <name type="synonym">Crithodium urartu</name>
    <dbReference type="NCBI Taxonomy" id="4572"/>
    <lineage>
        <taxon>Eukaryota</taxon>
        <taxon>Viridiplantae</taxon>
        <taxon>Streptophyta</taxon>
        <taxon>Embryophyta</taxon>
        <taxon>Tracheophyta</taxon>
        <taxon>Spermatophyta</taxon>
        <taxon>Magnoliopsida</taxon>
        <taxon>Liliopsida</taxon>
        <taxon>Poales</taxon>
        <taxon>Poaceae</taxon>
        <taxon>BOP clade</taxon>
        <taxon>Pooideae</taxon>
        <taxon>Triticodae</taxon>
        <taxon>Triticeae</taxon>
        <taxon>Triticinae</taxon>
        <taxon>Triticum</taxon>
    </lineage>
</organism>
<name>A0A8R7PDH4_TRIUA</name>
<dbReference type="AlphaFoldDB" id="A0A8R7PDH4"/>
<reference evidence="1" key="3">
    <citation type="submission" date="2022-06" db="UniProtKB">
        <authorList>
            <consortium name="EnsemblPlants"/>
        </authorList>
    </citation>
    <scope>IDENTIFICATION</scope>
</reference>
<dbReference type="Gramene" id="TuG1812G0200002531.01.T01">
    <property type="protein sequence ID" value="TuG1812G0200002531.01.T01.cds468008"/>
    <property type="gene ID" value="TuG1812G0200002531.01"/>
</dbReference>
<protein>
    <submittedName>
        <fullName evidence="1">Uncharacterized protein</fullName>
    </submittedName>
</protein>
<sequence>MKELRTYLVSTLDPEQDQRDQKLLIRIKPLSQPNQKLELCALYAPQAIDPDHSIRKNVKKFLLSYPH</sequence>